<evidence type="ECO:0000313" key="2">
    <source>
        <dbReference type="Proteomes" id="UP000594263"/>
    </source>
</evidence>
<organism evidence="1 2">
    <name type="scientific">Kalanchoe fedtschenkoi</name>
    <name type="common">Lavender scallops</name>
    <name type="synonym">South American air plant</name>
    <dbReference type="NCBI Taxonomy" id="63787"/>
    <lineage>
        <taxon>Eukaryota</taxon>
        <taxon>Viridiplantae</taxon>
        <taxon>Streptophyta</taxon>
        <taxon>Embryophyta</taxon>
        <taxon>Tracheophyta</taxon>
        <taxon>Spermatophyta</taxon>
        <taxon>Magnoliopsida</taxon>
        <taxon>eudicotyledons</taxon>
        <taxon>Gunneridae</taxon>
        <taxon>Pentapetalae</taxon>
        <taxon>Saxifragales</taxon>
        <taxon>Crassulaceae</taxon>
        <taxon>Kalanchoe</taxon>
    </lineage>
</organism>
<sequence>MVVINRSKRRLSLCRQPPSLSILPIHPSVVLPLCCSAFSFSHAPQQIAIALRFKVRHSPIAGSSASCSCFQSLYSLRSRCLERERLWRCLKRERPWDV</sequence>
<dbReference type="AlphaFoldDB" id="A0A7N0U8D2"/>
<reference evidence="1" key="1">
    <citation type="submission" date="2021-01" db="UniProtKB">
        <authorList>
            <consortium name="EnsemblPlants"/>
        </authorList>
    </citation>
    <scope>IDENTIFICATION</scope>
</reference>
<dbReference type="Gramene" id="Kaladp0058s0274.1.v1.1">
    <property type="protein sequence ID" value="Kaladp0058s0274.1.v1.1"/>
    <property type="gene ID" value="Kaladp0058s0274.v1.1"/>
</dbReference>
<protein>
    <submittedName>
        <fullName evidence="1">Uncharacterized protein</fullName>
    </submittedName>
</protein>
<dbReference type="Proteomes" id="UP000594263">
    <property type="component" value="Unplaced"/>
</dbReference>
<accession>A0A7N0U8D2</accession>
<keyword evidence="2" id="KW-1185">Reference proteome</keyword>
<dbReference type="EnsemblPlants" id="Kaladp0058s0274.1.v1.1">
    <property type="protein sequence ID" value="Kaladp0058s0274.1.v1.1"/>
    <property type="gene ID" value="Kaladp0058s0274.v1.1"/>
</dbReference>
<proteinExistence type="predicted"/>
<name>A0A7N0U8D2_KALFE</name>
<evidence type="ECO:0000313" key="1">
    <source>
        <dbReference type="EnsemblPlants" id="Kaladp0058s0274.1.v1.1"/>
    </source>
</evidence>